<keyword evidence="4" id="KW-1185">Reference proteome</keyword>
<evidence type="ECO:0000313" key="4">
    <source>
        <dbReference type="Proteomes" id="UP001162031"/>
    </source>
</evidence>
<keyword evidence="2" id="KW-0812">Transmembrane</keyword>
<gene>
    <name evidence="3" type="ORF">HBR001_LOCUS823</name>
</gene>
<protein>
    <submittedName>
        <fullName evidence="3">Uncharacterized protein</fullName>
    </submittedName>
</protein>
<keyword evidence="2" id="KW-1133">Transmembrane helix</keyword>
<sequence length="344" mass="38290">MLQQTRNAFGASASTTGYAEAQLVVLTLSVVVVAVALLSYFVVAPEYEKHLDKQYAALVHASSERQRRLPPQKAHELLTRSRLRKHKSLGARDMESGSSEDDGRGRFGRIQRRHSYLRPAPASSSRDGTTMAAQILARRARHARRRKSESDALKQANVERAEMLRRRVLLRKLEEEIAGAVKANEEAQQAAATGSVPAGRVRAGRRALNSTLDLSDDQLKRLQEHPADCVEELTVLARAQSQSSAASPAVARDVDDEATRGTSRMEAPTPDLHEVKQALNVLHDVLSFYLSVDHRDMRKLTVFCNSLLQHDGLNRLRAFEECRDKDVRALSNSIIEKAVPAIWH</sequence>
<evidence type="ECO:0000313" key="3">
    <source>
        <dbReference type="EMBL" id="CAI5712328.1"/>
    </source>
</evidence>
<proteinExistence type="predicted"/>
<feature type="compositionally biased region" description="Basic residues" evidence="1">
    <location>
        <begin position="106"/>
        <end position="116"/>
    </location>
</feature>
<evidence type="ECO:0000256" key="2">
    <source>
        <dbReference type="SAM" id="Phobius"/>
    </source>
</evidence>
<keyword evidence="2" id="KW-0472">Membrane</keyword>
<dbReference type="Proteomes" id="UP001162031">
    <property type="component" value="Unassembled WGS sequence"/>
</dbReference>
<feature type="region of interest" description="Disordered" evidence="1">
    <location>
        <begin position="244"/>
        <end position="267"/>
    </location>
</feature>
<dbReference type="AlphaFoldDB" id="A0AAV0T1A0"/>
<name>A0AAV0T1A0_HYABA</name>
<organism evidence="3 4">
    <name type="scientific">Hyaloperonospora brassicae</name>
    <name type="common">Brassica downy mildew</name>
    <name type="synonym">Peronospora brassicae</name>
    <dbReference type="NCBI Taxonomy" id="162125"/>
    <lineage>
        <taxon>Eukaryota</taxon>
        <taxon>Sar</taxon>
        <taxon>Stramenopiles</taxon>
        <taxon>Oomycota</taxon>
        <taxon>Peronosporomycetes</taxon>
        <taxon>Peronosporales</taxon>
        <taxon>Peronosporaceae</taxon>
        <taxon>Hyaloperonospora</taxon>
    </lineage>
</organism>
<feature type="region of interest" description="Disordered" evidence="1">
    <location>
        <begin position="61"/>
        <end position="130"/>
    </location>
</feature>
<feature type="transmembrane region" description="Helical" evidence="2">
    <location>
        <begin position="23"/>
        <end position="43"/>
    </location>
</feature>
<dbReference type="EMBL" id="CANTFL010000086">
    <property type="protein sequence ID" value="CAI5712328.1"/>
    <property type="molecule type" value="Genomic_DNA"/>
</dbReference>
<feature type="compositionally biased region" description="Basic and acidic residues" evidence="1">
    <location>
        <begin position="90"/>
        <end position="105"/>
    </location>
</feature>
<comment type="caution">
    <text evidence="3">The sequence shown here is derived from an EMBL/GenBank/DDBJ whole genome shotgun (WGS) entry which is preliminary data.</text>
</comment>
<accession>A0AAV0T1A0</accession>
<reference evidence="3" key="1">
    <citation type="submission" date="2022-12" db="EMBL/GenBank/DDBJ databases">
        <authorList>
            <person name="Webb A."/>
        </authorList>
    </citation>
    <scope>NUCLEOTIDE SEQUENCE</scope>
    <source>
        <strain evidence="3">Hp1</strain>
    </source>
</reference>
<feature type="compositionally biased region" description="Basic and acidic residues" evidence="1">
    <location>
        <begin position="62"/>
        <end position="79"/>
    </location>
</feature>
<evidence type="ECO:0000256" key="1">
    <source>
        <dbReference type="SAM" id="MobiDB-lite"/>
    </source>
</evidence>